<dbReference type="PANTHER" id="PTHR30319">
    <property type="entry name" value="PHENYLACETIC ACID REGULATOR-RELATED TRANSCRIPTIONAL REPRESSOR"/>
    <property type="match status" value="1"/>
</dbReference>
<feature type="domain" description="Transcriptional repressor PaaX-like C-terminal" evidence="2">
    <location>
        <begin position="206"/>
        <end position="295"/>
    </location>
</feature>
<dbReference type="InterPro" id="IPR012906">
    <property type="entry name" value="PaaX-like_N"/>
</dbReference>
<evidence type="ECO:0000259" key="1">
    <source>
        <dbReference type="Pfam" id="PF07848"/>
    </source>
</evidence>
<evidence type="ECO:0000259" key="3">
    <source>
        <dbReference type="Pfam" id="PF20803"/>
    </source>
</evidence>
<dbReference type="Gene3D" id="3.30.70.2650">
    <property type="match status" value="1"/>
</dbReference>
<evidence type="ECO:0000259" key="2">
    <source>
        <dbReference type="Pfam" id="PF08223"/>
    </source>
</evidence>
<gene>
    <name evidence="4" type="ORF">OKJ48_16725</name>
</gene>
<feature type="domain" description="Transcriptional repressor PaaX-like central Cas2-like" evidence="3">
    <location>
        <begin position="123"/>
        <end position="202"/>
    </location>
</feature>
<dbReference type="Pfam" id="PF20803">
    <property type="entry name" value="PaaX_M"/>
    <property type="match status" value="1"/>
</dbReference>
<sequence>MSEQPTSPSGQAHTPRSLIVTLYGAYGRGFPGPVPVAELIRLLGAAGVDAPSVRSAVSRLKRRGLLVPARSASGAAGYALSDDARQLLADGDRRVYGTPGAVDGDGAVKGDKAVEGDGTALDADGGWVLAVFSVPESQRAKRHVLRSTLAGLGFGTAAPGVWLAPAALYEEARHTLERIGCAGYVDLFRGEHLGFAATAEAVARWWDLGALAKLHEAFLDEHAPVLRAWETRADTPAQEAYRDHLLALDSWRHLPYADPGLPARLLPEGWPGVRSAQVFRALHERLHEAGTRFVSAGS</sequence>
<dbReference type="Pfam" id="PF08223">
    <property type="entry name" value="PaaX_C"/>
    <property type="match status" value="1"/>
</dbReference>
<dbReference type="InterPro" id="IPR036388">
    <property type="entry name" value="WH-like_DNA-bd_sf"/>
</dbReference>
<evidence type="ECO:0000313" key="5">
    <source>
        <dbReference type="Proteomes" id="UP001352223"/>
    </source>
</evidence>
<dbReference type="EMBL" id="JAOZYB010000112">
    <property type="protein sequence ID" value="MEB3961877.1"/>
    <property type="molecule type" value="Genomic_DNA"/>
</dbReference>
<accession>A0ABU6CCK0</accession>
<feature type="domain" description="Transcriptional repressor PaaX-like N-terminal" evidence="1">
    <location>
        <begin position="15"/>
        <end position="83"/>
    </location>
</feature>
<comment type="caution">
    <text evidence="4">The sequence shown here is derived from an EMBL/GenBank/DDBJ whole genome shotgun (WGS) entry which is preliminary data.</text>
</comment>
<dbReference type="Proteomes" id="UP001352223">
    <property type="component" value="Unassembled WGS sequence"/>
</dbReference>
<dbReference type="Gene3D" id="1.20.58.1460">
    <property type="match status" value="1"/>
</dbReference>
<evidence type="ECO:0000313" key="4">
    <source>
        <dbReference type="EMBL" id="MEB3961877.1"/>
    </source>
</evidence>
<dbReference type="Pfam" id="PF07848">
    <property type="entry name" value="PaaX"/>
    <property type="match status" value="1"/>
</dbReference>
<dbReference type="PANTHER" id="PTHR30319:SF1">
    <property type="entry name" value="TRANSCRIPTIONAL REPRESSOR PAAX"/>
    <property type="match status" value="1"/>
</dbReference>
<dbReference type="RefSeq" id="WP_324769245.1">
    <property type="nucleotide sequence ID" value="NZ_BAAATS010000027.1"/>
</dbReference>
<dbReference type="InterPro" id="IPR013225">
    <property type="entry name" value="PaaX_C"/>
</dbReference>
<dbReference type="InterPro" id="IPR048846">
    <property type="entry name" value="PaaX-like_central"/>
</dbReference>
<organism evidence="4 5">
    <name type="scientific">Streptomyces kunmingensis</name>
    <dbReference type="NCBI Taxonomy" id="68225"/>
    <lineage>
        <taxon>Bacteria</taxon>
        <taxon>Bacillati</taxon>
        <taxon>Actinomycetota</taxon>
        <taxon>Actinomycetes</taxon>
        <taxon>Kitasatosporales</taxon>
        <taxon>Streptomycetaceae</taxon>
        <taxon>Streptomyces</taxon>
    </lineage>
</organism>
<proteinExistence type="predicted"/>
<dbReference type="PIRSF" id="PIRSF020623">
    <property type="entry name" value="PaaX"/>
    <property type="match status" value="1"/>
</dbReference>
<dbReference type="Gene3D" id="1.10.10.10">
    <property type="entry name" value="Winged helix-like DNA-binding domain superfamily/Winged helix DNA-binding domain"/>
    <property type="match status" value="1"/>
</dbReference>
<dbReference type="InterPro" id="IPR011965">
    <property type="entry name" value="PaaX_trns_reg"/>
</dbReference>
<name>A0ABU6CCK0_9ACTN</name>
<reference evidence="4 5" key="1">
    <citation type="submission" date="2022-10" db="EMBL/GenBank/DDBJ databases">
        <authorList>
            <person name="Xie J."/>
            <person name="Shen N."/>
        </authorList>
    </citation>
    <scope>NUCLEOTIDE SEQUENCE [LARGE SCALE GENOMIC DNA]</scope>
    <source>
        <strain evidence="4 5">DSM 41681</strain>
    </source>
</reference>
<protein>
    <submittedName>
        <fullName evidence="4">PaaX family transcriptional regulator</fullName>
    </submittedName>
</protein>
<keyword evidence="5" id="KW-1185">Reference proteome</keyword>